<dbReference type="InterPro" id="IPR001300">
    <property type="entry name" value="Peptidase_C2_calpain_cat"/>
</dbReference>
<accession>A0A7I8W6A1</accession>
<dbReference type="PRINTS" id="PR00704">
    <property type="entry name" value="CALPAIN"/>
</dbReference>
<dbReference type="PANTHER" id="PTHR10183:SF379">
    <property type="entry name" value="CALPAIN-5"/>
    <property type="match status" value="1"/>
</dbReference>
<evidence type="ECO:0000313" key="9">
    <source>
        <dbReference type="Proteomes" id="UP000549394"/>
    </source>
</evidence>
<sequence>MKYNQDYLKIKEELRRDNELFEDPAFSIYDEILSKNVSGQNIQWLRPHELCDRPLFIKDGLSRFDLDQGRLGNCWFIAAAATLACKRSLFTRCVPEDQNFHNDYWGIFRFKFWQYGNWVEIVIDDRLPTSGGRLIFCRNRDEPNELWSALFEKAYAKLYGGYGRLDGGRFCNALVDFTGGISESMYIGDKNKLPGDLFDILYKCHQMNSFMGCSIDGNYEREELINNGLYKGHAYSVTAIELINTYNYGRLKMIRVMNPWGKAEWKGSWSDGSPLWNEVPAEERRRLEVRNSEDGEFWMAYEDWIKNFERLEIVHLEPDAFSENMLSNSTKKNWRTLTYNGEWVKGKSAGGCGNSPYRELFEMNPQYPVRISQSHGCSMIVSLMQKIDDFHIENSVSFFVHKVRAGYEDQIGPDNKYDHGFLKRFCDSPTFINSREVSLRVQIDTPGTYVVIPSTFDPFKEGKFLLRMFAESEGDDYYGKGAGLKDENEEIHTPQNNWFRGFPAGNQIMSIS</sequence>
<dbReference type="CDD" id="cd00044">
    <property type="entry name" value="CysPc"/>
    <property type="match status" value="1"/>
</dbReference>
<evidence type="ECO:0000259" key="7">
    <source>
        <dbReference type="PROSITE" id="PS50203"/>
    </source>
</evidence>
<evidence type="ECO:0000256" key="5">
    <source>
        <dbReference type="PIRSR" id="PIRSR622684-1"/>
    </source>
</evidence>
<dbReference type="EMBL" id="CAJFCJ010000020">
    <property type="protein sequence ID" value="CAD5124083.1"/>
    <property type="molecule type" value="Genomic_DNA"/>
</dbReference>
<keyword evidence="3 6" id="KW-0378">Hydrolase</keyword>
<organism evidence="8 9">
    <name type="scientific">Dimorphilus gyrociliatus</name>
    <dbReference type="NCBI Taxonomy" id="2664684"/>
    <lineage>
        <taxon>Eukaryota</taxon>
        <taxon>Metazoa</taxon>
        <taxon>Spiralia</taxon>
        <taxon>Lophotrochozoa</taxon>
        <taxon>Annelida</taxon>
        <taxon>Polychaeta</taxon>
        <taxon>Polychaeta incertae sedis</taxon>
        <taxon>Dinophilidae</taxon>
        <taxon>Dimorphilus</taxon>
    </lineage>
</organism>
<keyword evidence="4 6" id="KW-0788">Thiol protease</keyword>
<dbReference type="SMART" id="SM00230">
    <property type="entry name" value="CysPc"/>
    <property type="match status" value="1"/>
</dbReference>
<comment type="similarity">
    <text evidence="1">Belongs to the peptidase C2 family.</text>
</comment>
<dbReference type="InterPro" id="IPR022684">
    <property type="entry name" value="Calpain_cysteine_protease"/>
</dbReference>
<dbReference type="InterPro" id="IPR022683">
    <property type="entry name" value="Calpain_III"/>
</dbReference>
<feature type="domain" description="Calpain catalytic" evidence="7">
    <location>
        <begin position="14"/>
        <end position="317"/>
    </location>
</feature>
<dbReference type="Proteomes" id="UP000549394">
    <property type="component" value="Unassembled WGS sequence"/>
</dbReference>
<evidence type="ECO:0000256" key="3">
    <source>
        <dbReference type="ARBA" id="ARBA00022801"/>
    </source>
</evidence>
<feature type="active site" evidence="5 6">
    <location>
        <position position="258"/>
    </location>
</feature>
<dbReference type="InterPro" id="IPR038765">
    <property type="entry name" value="Papain-like_cys_pep_sf"/>
</dbReference>
<evidence type="ECO:0000313" key="8">
    <source>
        <dbReference type="EMBL" id="CAD5124083.1"/>
    </source>
</evidence>
<reference evidence="8 9" key="1">
    <citation type="submission" date="2020-08" db="EMBL/GenBank/DDBJ databases">
        <authorList>
            <person name="Hejnol A."/>
        </authorList>
    </citation>
    <scope>NUCLEOTIDE SEQUENCE [LARGE SCALE GENOMIC DNA]</scope>
</reference>
<proteinExistence type="inferred from homology"/>
<keyword evidence="2 6" id="KW-0645">Protease</keyword>
<evidence type="ECO:0000256" key="6">
    <source>
        <dbReference type="PROSITE-ProRule" id="PRU00239"/>
    </source>
</evidence>
<dbReference type="InterPro" id="IPR000169">
    <property type="entry name" value="Pept_cys_AS"/>
</dbReference>
<feature type="active site" evidence="5 6">
    <location>
        <position position="233"/>
    </location>
</feature>
<dbReference type="PANTHER" id="PTHR10183">
    <property type="entry name" value="CALPAIN"/>
    <property type="match status" value="1"/>
</dbReference>
<evidence type="ECO:0000256" key="2">
    <source>
        <dbReference type="ARBA" id="ARBA00022670"/>
    </source>
</evidence>
<dbReference type="InterPro" id="IPR036213">
    <property type="entry name" value="Calpain_III_sf"/>
</dbReference>
<dbReference type="GO" id="GO:0005737">
    <property type="term" value="C:cytoplasm"/>
    <property type="evidence" value="ECO:0007669"/>
    <property type="project" value="TreeGrafter"/>
</dbReference>
<evidence type="ECO:0000256" key="4">
    <source>
        <dbReference type="ARBA" id="ARBA00022807"/>
    </source>
</evidence>
<dbReference type="PROSITE" id="PS00139">
    <property type="entry name" value="THIOL_PROTEASE_CYS"/>
    <property type="match status" value="1"/>
</dbReference>
<dbReference type="OrthoDB" id="424753at2759"/>
<dbReference type="SMART" id="SM00720">
    <property type="entry name" value="calpain_III"/>
    <property type="match status" value="1"/>
</dbReference>
<dbReference type="Pfam" id="PF01067">
    <property type="entry name" value="Calpain_III"/>
    <property type="match status" value="1"/>
</dbReference>
<dbReference type="SUPFAM" id="SSF54001">
    <property type="entry name" value="Cysteine proteinases"/>
    <property type="match status" value="1"/>
</dbReference>
<dbReference type="Pfam" id="PF00648">
    <property type="entry name" value="Peptidase_C2"/>
    <property type="match status" value="1"/>
</dbReference>
<dbReference type="FunFam" id="3.90.70.10:FF:000001">
    <property type="entry name" value="Calpain-1 catalytic subunit"/>
    <property type="match status" value="1"/>
</dbReference>
<comment type="caution">
    <text evidence="8">The sequence shown here is derived from an EMBL/GenBank/DDBJ whole genome shotgun (WGS) entry which is preliminary data.</text>
</comment>
<dbReference type="Gene3D" id="3.90.70.10">
    <property type="entry name" value="Cysteine proteinases"/>
    <property type="match status" value="1"/>
</dbReference>
<dbReference type="Gene3D" id="2.60.120.380">
    <property type="match status" value="1"/>
</dbReference>
<evidence type="ECO:0000256" key="1">
    <source>
        <dbReference type="ARBA" id="ARBA00007623"/>
    </source>
</evidence>
<dbReference type="InterPro" id="IPR022682">
    <property type="entry name" value="Calpain_domain_III"/>
</dbReference>
<protein>
    <submittedName>
        <fullName evidence="8">DgyrCDS12388</fullName>
    </submittedName>
</protein>
<gene>
    <name evidence="8" type="ORF">DGYR_LOCUS11676</name>
</gene>
<dbReference type="GO" id="GO:0006508">
    <property type="term" value="P:proteolysis"/>
    <property type="evidence" value="ECO:0007669"/>
    <property type="project" value="UniProtKB-KW"/>
</dbReference>
<keyword evidence="9" id="KW-1185">Reference proteome</keyword>
<dbReference type="PROSITE" id="PS50203">
    <property type="entry name" value="CALPAIN_CAT"/>
    <property type="match status" value="1"/>
</dbReference>
<feature type="active site" evidence="5 6">
    <location>
        <position position="74"/>
    </location>
</feature>
<dbReference type="SUPFAM" id="SSF49758">
    <property type="entry name" value="Calpain large subunit, middle domain (domain III)"/>
    <property type="match status" value="1"/>
</dbReference>
<name>A0A7I8W6A1_9ANNE</name>
<dbReference type="AlphaFoldDB" id="A0A7I8W6A1"/>
<dbReference type="GO" id="GO:0004198">
    <property type="term" value="F:calcium-dependent cysteine-type endopeptidase activity"/>
    <property type="evidence" value="ECO:0007669"/>
    <property type="project" value="InterPro"/>
</dbReference>